<sequence length="338" mass="38480">MYFLYGKKSIYRQEAQFSILSALRHQTHRESFSITVLTDQPQALAGWPVRVVALDEATLADWMGTAGYVHRRKACAIRLGLELARKSIFVDTDTIFLRDPAALFERVSDDQCVMDQFEFLWREASKRKDYTGLVSQLAASGGTPPASLRLYNSGICGMTAQGVAQMDQAIGLIDQWAHLHTQLHTLEQIAVSFVLADKQVAEARDCVHHYYSQKDYHHAMLKLFFQTHGEHFSQALVEASGEVPSHIPPLGLVDRVANKCKLWRLHPDLRKIGRYYLLGRTPRPGAYLKACREVWWGKALAALDKQQPSQKKRAQLEKLWGQDRDFRAFAERRAKLAD</sequence>
<evidence type="ECO:0000313" key="4">
    <source>
        <dbReference type="Proteomes" id="UP001621534"/>
    </source>
</evidence>
<reference evidence="1" key="2">
    <citation type="journal article" date="2020" name="Microorganisms">
        <title>Reliable Identification of Environmental Pseudomonas Isolates Using the rpoD Gene.</title>
        <authorList>
            <consortium name="The Broad Institute Genome Sequencing Platform"/>
            <person name="Girard L."/>
            <person name="Lood C."/>
            <person name="Rokni-Zadeh H."/>
            <person name="van Noort V."/>
            <person name="Lavigne R."/>
            <person name="De Mot R."/>
        </authorList>
    </citation>
    <scope>NUCLEOTIDE SEQUENCE</scope>
    <source>
        <strain evidence="1">SWRI10</strain>
    </source>
</reference>
<evidence type="ECO:0008006" key="5">
    <source>
        <dbReference type="Google" id="ProtNLM"/>
    </source>
</evidence>
<evidence type="ECO:0000313" key="3">
    <source>
        <dbReference type="EMBL" id="MFK5734698.1"/>
    </source>
</evidence>
<dbReference type="EMBL" id="JABWRE020000001">
    <property type="protein sequence ID" value="MBV4535014.1"/>
    <property type="molecule type" value="Genomic_DNA"/>
</dbReference>
<dbReference type="AlphaFoldDB" id="A0A923G450"/>
<keyword evidence="4" id="KW-1185">Reference proteome</keyword>
<dbReference type="Gene3D" id="3.90.550.10">
    <property type="entry name" value="Spore Coat Polysaccharide Biosynthesis Protein SpsA, Chain A"/>
    <property type="match status" value="1"/>
</dbReference>
<reference evidence="3 4" key="1">
    <citation type="journal article" date="2012" name="Plant Soil">
        <title>Screening of plant growth-promoting traits in arsenic-resistant bacteria isolated from the rhizosphere of soybean plants from Argentinean agricultural soil.</title>
        <authorList>
            <person name="Wevar Oller A.L."/>
            <person name="Talano M.A."/>
            <person name="Agostini E."/>
        </authorList>
    </citation>
    <scope>NUCLEOTIDE SEQUENCE [LARGE SCALE GENOMIC DNA]</scope>
    <source>
        <strain evidence="3 4">AW4</strain>
    </source>
</reference>
<dbReference type="InterPro" id="IPR029044">
    <property type="entry name" value="Nucleotide-diphossugar_trans"/>
</dbReference>
<comment type="caution">
    <text evidence="1">The sequence shown here is derived from an EMBL/GenBank/DDBJ whole genome shotgun (WGS) entry which is preliminary data.</text>
</comment>
<gene>
    <name evidence="2" type="ORF">HU737_003350</name>
    <name evidence="1" type="ORF">HU737_24230</name>
    <name evidence="3" type="ORF">KW869_14255</name>
</gene>
<name>A0A923G450_9PSED</name>
<dbReference type="Proteomes" id="UP000599879">
    <property type="component" value="Unassembled WGS sequence"/>
</dbReference>
<evidence type="ECO:0000313" key="1">
    <source>
        <dbReference type="EMBL" id="MBC3443810.1"/>
    </source>
</evidence>
<reference evidence="2" key="4">
    <citation type="submission" date="2021-06" db="EMBL/GenBank/DDBJ databases">
        <title>Updating the genus Pseudomonas: Description of 43 new species and partition of the Pseudomonas putida group.</title>
        <authorList>
            <person name="Girard L."/>
            <person name="Lood C."/>
            <person name="Vandamme P."/>
            <person name="Rokni-Zadeh H."/>
            <person name="Van Noort V."/>
            <person name="Hofte M."/>
            <person name="Lavigne R."/>
            <person name="De Mot R."/>
        </authorList>
    </citation>
    <scope>NUCLEOTIDE SEQUENCE</scope>
    <source>
        <strain evidence="2">SWRI10</strain>
    </source>
</reference>
<accession>A0A923G450</accession>
<dbReference type="EMBL" id="JAHWXS010000014">
    <property type="protein sequence ID" value="MFK5734698.1"/>
    <property type="molecule type" value="Genomic_DNA"/>
</dbReference>
<reference evidence="3" key="5">
    <citation type="submission" date="2021-07" db="EMBL/GenBank/DDBJ databases">
        <authorList>
            <person name="Wevar Oller A.L."/>
            <person name="Talano M.A."/>
            <person name="Torres Tejerizo G.A."/>
            <person name="Agostini E."/>
        </authorList>
    </citation>
    <scope>NUCLEOTIDE SEQUENCE</scope>
    <source>
        <strain evidence="3">AW4</strain>
    </source>
</reference>
<dbReference type="Proteomes" id="UP001621534">
    <property type="component" value="Unassembled WGS sequence"/>
</dbReference>
<dbReference type="EMBL" id="JABWRE010000030">
    <property type="protein sequence ID" value="MBC3443810.1"/>
    <property type="molecule type" value="Genomic_DNA"/>
</dbReference>
<evidence type="ECO:0000313" key="2">
    <source>
        <dbReference type="EMBL" id="MBV4535014.1"/>
    </source>
</evidence>
<proteinExistence type="predicted"/>
<dbReference type="RefSeq" id="WP_186557444.1">
    <property type="nucleotide sequence ID" value="NZ_JABWRE020000001.1"/>
</dbReference>
<reference evidence="1" key="3">
    <citation type="submission" date="2020-07" db="EMBL/GenBank/DDBJ databases">
        <authorList>
            <person name="Lood C."/>
            <person name="Girard L."/>
        </authorList>
    </citation>
    <scope>NUCLEOTIDE SEQUENCE</scope>
    <source>
        <strain evidence="1">SWRI10</strain>
    </source>
</reference>
<organism evidence="1">
    <name type="scientific">Pseudomonas urmiensis</name>
    <dbReference type="NCBI Taxonomy" id="2745493"/>
    <lineage>
        <taxon>Bacteria</taxon>
        <taxon>Pseudomonadati</taxon>
        <taxon>Pseudomonadota</taxon>
        <taxon>Gammaproteobacteria</taxon>
        <taxon>Pseudomonadales</taxon>
        <taxon>Pseudomonadaceae</taxon>
        <taxon>Pseudomonas</taxon>
    </lineage>
</organism>
<protein>
    <recommendedName>
        <fullName evidence="5">Glycosyltransferase family 77 protein</fullName>
    </recommendedName>
</protein>
<dbReference type="SUPFAM" id="SSF53448">
    <property type="entry name" value="Nucleotide-diphospho-sugar transferases"/>
    <property type="match status" value="1"/>
</dbReference>